<dbReference type="EMBL" id="UHFN01000007">
    <property type="protein sequence ID" value="SUN61726.1"/>
    <property type="molecule type" value="Genomic_DNA"/>
</dbReference>
<proteinExistence type="predicted"/>
<gene>
    <name evidence="2" type="ORF">NCTC12224_01572</name>
</gene>
<dbReference type="Proteomes" id="UP000254924">
    <property type="component" value="Unassembled WGS sequence"/>
</dbReference>
<feature type="transmembrane region" description="Helical" evidence="1">
    <location>
        <begin position="16"/>
        <end position="40"/>
    </location>
</feature>
<dbReference type="RefSeq" id="WP_115269582.1">
    <property type="nucleotide sequence ID" value="NZ_JBNPNB010000088.1"/>
</dbReference>
<accession>A0A380KC73</accession>
<feature type="transmembrane region" description="Helical" evidence="1">
    <location>
        <begin position="123"/>
        <end position="150"/>
    </location>
</feature>
<organism evidence="2 3">
    <name type="scientific">Streptococcus hyointestinalis</name>
    <dbReference type="NCBI Taxonomy" id="1337"/>
    <lineage>
        <taxon>Bacteria</taxon>
        <taxon>Bacillati</taxon>
        <taxon>Bacillota</taxon>
        <taxon>Bacilli</taxon>
        <taxon>Lactobacillales</taxon>
        <taxon>Streptococcaceae</taxon>
        <taxon>Streptococcus</taxon>
    </lineage>
</organism>
<keyword evidence="1" id="KW-0812">Transmembrane</keyword>
<reference evidence="2 3" key="1">
    <citation type="submission" date="2018-06" db="EMBL/GenBank/DDBJ databases">
        <authorList>
            <consortium name="Pathogen Informatics"/>
            <person name="Doyle S."/>
        </authorList>
    </citation>
    <scope>NUCLEOTIDE SEQUENCE [LARGE SCALE GENOMIC DNA]</scope>
    <source>
        <strain evidence="2 3">NCTC12224</strain>
    </source>
</reference>
<name>A0A380KC73_9STRE</name>
<feature type="transmembrane region" description="Helical" evidence="1">
    <location>
        <begin position="235"/>
        <end position="258"/>
    </location>
</feature>
<dbReference type="GeneID" id="78356863"/>
<feature type="transmembrane region" description="Helical" evidence="1">
    <location>
        <begin position="195"/>
        <end position="215"/>
    </location>
</feature>
<keyword evidence="1" id="KW-0472">Membrane</keyword>
<dbReference type="AlphaFoldDB" id="A0A380KC73"/>
<sequence length="265" mass="28876">MFGKLVKYEFKSIGKWYLAINLALIAVALIIGILLGQSAGSISSSGEISFANDSSTVSGIIDGVLILSFGFLIAASVIGTLVIIIRRFYTNIFGREGYLTLTLPVSSHQIILSKWFSAMIIEFISFIVIVIALLCVFTPIAGVGNLLAILPSIGKVAATSTGILTICYFFVSFVTSIIFYYLAMAIGQLFQNHRIVMAIIAYALISLINSILEAWVHLDSTDLFLNSGGVVNNHYLLFGMGYDIIVAIIAYFLTNYIIQTKLNIQ</sequence>
<dbReference type="OrthoDB" id="9816138at2"/>
<evidence type="ECO:0000313" key="3">
    <source>
        <dbReference type="Proteomes" id="UP000254924"/>
    </source>
</evidence>
<feature type="transmembrane region" description="Helical" evidence="1">
    <location>
        <begin position="162"/>
        <end position="183"/>
    </location>
</feature>
<evidence type="ECO:0000313" key="2">
    <source>
        <dbReference type="EMBL" id="SUN61726.1"/>
    </source>
</evidence>
<keyword evidence="3" id="KW-1185">Reference proteome</keyword>
<keyword evidence="1" id="KW-1133">Transmembrane helix</keyword>
<evidence type="ECO:0000256" key="1">
    <source>
        <dbReference type="SAM" id="Phobius"/>
    </source>
</evidence>
<protein>
    <submittedName>
        <fullName evidence="2">Putative ABC transporter (Permease)</fullName>
    </submittedName>
</protein>
<feature type="transmembrane region" description="Helical" evidence="1">
    <location>
        <begin position="60"/>
        <end position="85"/>
    </location>
</feature>